<evidence type="ECO:0000313" key="2">
    <source>
        <dbReference type="EMBL" id="CAI9927447.1"/>
    </source>
</evidence>
<evidence type="ECO:0000313" key="4">
    <source>
        <dbReference type="Proteomes" id="UP001642409"/>
    </source>
</evidence>
<accession>A0AA86TUD0</accession>
<evidence type="ECO:0000313" key="3">
    <source>
        <dbReference type="EMBL" id="CAL5972638.1"/>
    </source>
</evidence>
<protein>
    <submittedName>
        <fullName evidence="3">Hypothetical_protein</fullName>
    </submittedName>
</protein>
<sequence length="276" mass="32390">MHEFVYSFLVTILLGYWIIHTKRKAIIGKFATHTQLKSILHQLILTNQNILIMQQQINRFFYNFNSSVELIQLELVSFDVDYAKNMLGFPALQFDIQSAIRFNYKVKFPGFELTVNCYARDIQFQVRFNSNKRIFDIMNLNLNYAIKLQLQTKRKEPWIFTEHHLITKLVKLYLTIIMRQSFCKRYPTTIITEFTQNIKAETAAEKEITDVEPSQSVFDQVTRSGLLIEPSNDAATKKGKFKEPRETKKSFSSKAKQQQLLKEIAQSKLITSRIIE</sequence>
<gene>
    <name evidence="2" type="ORF">HINF_LOCUS15092</name>
    <name evidence="3" type="ORF">HINF_LOCUS2005</name>
</gene>
<keyword evidence="4" id="KW-1185">Reference proteome</keyword>
<dbReference type="EMBL" id="CATOUU010000380">
    <property type="protein sequence ID" value="CAI9927447.1"/>
    <property type="molecule type" value="Genomic_DNA"/>
</dbReference>
<dbReference type="EMBL" id="CAXDID020000003">
    <property type="protein sequence ID" value="CAL5972638.1"/>
    <property type="molecule type" value="Genomic_DNA"/>
</dbReference>
<reference evidence="3 4" key="2">
    <citation type="submission" date="2024-07" db="EMBL/GenBank/DDBJ databases">
        <authorList>
            <person name="Akdeniz Z."/>
        </authorList>
    </citation>
    <scope>NUCLEOTIDE SEQUENCE [LARGE SCALE GENOMIC DNA]</scope>
</reference>
<organism evidence="2">
    <name type="scientific">Hexamita inflata</name>
    <dbReference type="NCBI Taxonomy" id="28002"/>
    <lineage>
        <taxon>Eukaryota</taxon>
        <taxon>Metamonada</taxon>
        <taxon>Diplomonadida</taxon>
        <taxon>Hexamitidae</taxon>
        <taxon>Hexamitinae</taxon>
        <taxon>Hexamita</taxon>
    </lineage>
</organism>
<comment type="caution">
    <text evidence="2">The sequence shown here is derived from an EMBL/GenBank/DDBJ whole genome shotgun (WGS) entry which is preliminary data.</text>
</comment>
<reference evidence="2" key="1">
    <citation type="submission" date="2023-06" db="EMBL/GenBank/DDBJ databases">
        <authorList>
            <person name="Kurt Z."/>
        </authorList>
    </citation>
    <scope>NUCLEOTIDE SEQUENCE</scope>
</reference>
<evidence type="ECO:0000256" key="1">
    <source>
        <dbReference type="SAM" id="MobiDB-lite"/>
    </source>
</evidence>
<proteinExistence type="predicted"/>
<dbReference type="Proteomes" id="UP001642409">
    <property type="component" value="Unassembled WGS sequence"/>
</dbReference>
<feature type="region of interest" description="Disordered" evidence="1">
    <location>
        <begin position="233"/>
        <end position="255"/>
    </location>
</feature>
<name>A0AA86TUD0_9EUKA</name>
<dbReference type="AlphaFoldDB" id="A0AA86TUD0"/>